<feature type="region of interest" description="Disordered" evidence="1">
    <location>
        <begin position="1"/>
        <end position="24"/>
    </location>
</feature>
<gene>
    <name evidence="2" type="ORF">E2C01_102265</name>
</gene>
<reference evidence="2 3" key="1">
    <citation type="submission" date="2019-05" db="EMBL/GenBank/DDBJ databases">
        <title>Another draft genome of Portunus trituberculatus and its Hox gene families provides insights of decapod evolution.</title>
        <authorList>
            <person name="Jeong J.-H."/>
            <person name="Song I."/>
            <person name="Kim S."/>
            <person name="Choi T."/>
            <person name="Kim D."/>
            <person name="Ryu S."/>
            <person name="Kim W."/>
        </authorList>
    </citation>
    <scope>NUCLEOTIDE SEQUENCE [LARGE SCALE GENOMIC DNA]</scope>
    <source>
        <tissue evidence="2">Muscle</tissue>
    </source>
</reference>
<evidence type="ECO:0000256" key="1">
    <source>
        <dbReference type="SAM" id="MobiDB-lite"/>
    </source>
</evidence>
<sequence>MKGEWLGKDVLGRKRRKTQKKIRL</sequence>
<dbReference type="Proteomes" id="UP000324222">
    <property type="component" value="Unassembled WGS sequence"/>
</dbReference>
<evidence type="ECO:0000313" key="2">
    <source>
        <dbReference type="EMBL" id="MPD06451.1"/>
    </source>
</evidence>
<protein>
    <submittedName>
        <fullName evidence="2">Uncharacterized protein</fullName>
    </submittedName>
</protein>
<keyword evidence="3" id="KW-1185">Reference proteome</keyword>
<dbReference type="EMBL" id="VSRR010151305">
    <property type="protein sequence ID" value="MPD06451.1"/>
    <property type="molecule type" value="Genomic_DNA"/>
</dbReference>
<dbReference type="AlphaFoldDB" id="A0A5B7KC38"/>
<evidence type="ECO:0000313" key="3">
    <source>
        <dbReference type="Proteomes" id="UP000324222"/>
    </source>
</evidence>
<comment type="caution">
    <text evidence="2">The sequence shown here is derived from an EMBL/GenBank/DDBJ whole genome shotgun (WGS) entry which is preliminary data.</text>
</comment>
<accession>A0A5B7KC38</accession>
<organism evidence="2 3">
    <name type="scientific">Portunus trituberculatus</name>
    <name type="common">Swimming crab</name>
    <name type="synonym">Neptunus trituberculatus</name>
    <dbReference type="NCBI Taxonomy" id="210409"/>
    <lineage>
        <taxon>Eukaryota</taxon>
        <taxon>Metazoa</taxon>
        <taxon>Ecdysozoa</taxon>
        <taxon>Arthropoda</taxon>
        <taxon>Crustacea</taxon>
        <taxon>Multicrustacea</taxon>
        <taxon>Malacostraca</taxon>
        <taxon>Eumalacostraca</taxon>
        <taxon>Eucarida</taxon>
        <taxon>Decapoda</taxon>
        <taxon>Pleocyemata</taxon>
        <taxon>Brachyura</taxon>
        <taxon>Eubrachyura</taxon>
        <taxon>Portunoidea</taxon>
        <taxon>Portunidae</taxon>
        <taxon>Portuninae</taxon>
        <taxon>Portunus</taxon>
    </lineage>
</organism>
<name>A0A5B7KC38_PORTR</name>
<feature type="compositionally biased region" description="Basic residues" evidence="1">
    <location>
        <begin position="13"/>
        <end position="24"/>
    </location>
</feature>
<feature type="compositionally biased region" description="Basic and acidic residues" evidence="1">
    <location>
        <begin position="1"/>
        <end position="12"/>
    </location>
</feature>
<proteinExistence type="predicted"/>